<keyword evidence="1" id="KW-0862">Zinc</keyword>
<dbReference type="EMBL" id="CP017815">
    <property type="protein sequence ID" value="APA06635.1"/>
    <property type="molecule type" value="Genomic_DNA"/>
</dbReference>
<protein>
    <recommendedName>
        <fullName evidence="3">SWIM-type domain-containing protein</fullName>
    </recommendedName>
</protein>
<dbReference type="GO" id="GO:0008270">
    <property type="term" value="F:zinc ion binding"/>
    <property type="evidence" value="ECO:0007669"/>
    <property type="project" value="UniProtKB-KW"/>
</dbReference>
<keyword evidence="1" id="KW-0863">Zinc-finger</keyword>
<feature type="region of interest" description="Disordered" evidence="2">
    <location>
        <begin position="31"/>
        <end position="70"/>
    </location>
</feature>
<evidence type="ECO:0000256" key="1">
    <source>
        <dbReference type="PROSITE-ProRule" id="PRU00325"/>
    </source>
</evidence>
<feature type="compositionally biased region" description="Low complexity" evidence="2">
    <location>
        <begin position="507"/>
        <end position="516"/>
    </location>
</feature>
<dbReference type="AlphaFoldDB" id="A0A1D9PV93"/>
<feature type="domain" description="SWIM-type" evidence="3">
    <location>
        <begin position="125"/>
        <end position="158"/>
    </location>
</feature>
<dbReference type="InterPro" id="IPR007527">
    <property type="entry name" value="Znf_SWIM"/>
</dbReference>
<dbReference type="PROSITE" id="PS50966">
    <property type="entry name" value="ZF_SWIM"/>
    <property type="match status" value="1"/>
</dbReference>
<sequence length="548" mass="61965">MSSPIPNFRHLYIGKTMYATRSDQLYSHQSLSGHASIGDGDSDNDSKLSTYSDDDHGDEEQYREGGGIGSQEFDVFSEDEESDDEPLHTVLAVDHCRLVRSRRQSGEQLSPYFAFQVGVAEVETRSIRIGSLRQGGEEKCSCGMEPCFHIARLKSAMGIAADDDCFERLDERGMSNVCDELGWNYSDEPYLFPAPQWTLKNERIRTSTASRGREYDVRDMLSFFHPQAVADEYRDIFDFAVHSNEVLVPYNLEATLSRLLTQDDVIFRRFEHHIPRERRDIMYLHKMEDKFNESLRQLDEYSASGSLSNWNAMTPSDNVAFEHNVPWCAQSLIRISDSMSDNLRWRVGMSVHNQLQAAATLIRMLEAVRSRNVDVYANHSFRRNRPHGEQLTNRNLYLNLLGPQSENIPGRSNFILDALETLPRNVVAAGDFIDRLDRLRADFSSVGFVSPRRLYVNRLDQLVSKLRENYGLPLVSVSSSMQATGTVSTNLEPSYDVGSSSYAVAGPLLRGPSSSSRTRRGSSTRSALGKRSDRSGTSSDRRGKRAMK</sequence>
<feature type="region of interest" description="Disordered" evidence="2">
    <location>
        <begin position="506"/>
        <end position="548"/>
    </location>
</feature>
<dbReference type="VEuPathDB" id="FungiDB:sscle_02g014050"/>
<dbReference type="KEGG" id="ssl:SS1G_04792"/>
<dbReference type="RefSeq" id="XP_001594984.1">
    <property type="nucleotide sequence ID" value="XM_001594934.1"/>
</dbReference>
<keyword evidence="1" id="KW-0479">Metal-binding</keyword>
<organism evidence="4 5">
    <name type="scientific">Sclerotinia sclerotiorum (strain ATCC 18683 / 1980 / Ss-1)</name>
    <name type="common">White mold</name>
    <name type="synonym">Whetzelinia sclerotiorum</name>
    <dbReference type="NCBI Taxonomy" id="665079"/>
    <lineage>
        <taxon>Eukaryota</taxon>
        <taxon>Fungi</taxon>
        <taxon>Dikarya</taxon>
        <taxon>Ascomycota</taxon>
        <taxon>Pezizomycotina</taxon>
        <taxon>Leotiomycetes</taxon>
        <taxon>Helotiales</taxon>
        <taxon>Sclerotiniaceae</taxon>
        <taxon>Sclerotinia</taxon>
    </lineage>
</organism>
<dbReference type="Proteomes" id="UP000177798">
    <property type="component" value="Chromosome 2"/>
</dbReference>
<proteinExistence type="predicted"/>
<reference evidence="5" key="1">
    <citation type="journal article" date="2017" name="Genome Biol. Evol.">
        <title>The complete genome sequence of the phytopathogenic fungus Sclerotinia sclerotiorum reveals insights into the genome architecture of broad host range pathogens.</title>
        <authorList>
            <person name="Derbyshire M."/>
            <person name="Denton-Giles M."/>
            <person name="Hegedus D."/>
            <person name="Seifbarghy S."/>
            <person name="Rollins J."/>
            <person name="van Kan J."/>
            <person name="Seidl M.F."/>
            <person name="Faino L."/>
            <person name="Mbengue M."/>
            <person name="Navaud O."/>
            <person name="Raffaele S."/>
            <person name="Hammond-Kosack K."/>
            <person name="Heard S."/>
            <person name="Oliver R."/>
        </authorList>
    </citation>
    <scope>NUCLEOTIDE SEQUENCE [LARGE SCALE GENOMIC DNA]</scope>
    <source>
        <strain evidence="5">ATCC 18683 / 1980 / Ss-1</strain>
    </source>
</reference>
<evidence type="ECO:0000256" key="2">
    <source>
        <dbReference type="SAM" id="MobiDB-lite"/>
    </source>
</evidence>
<accession>A0A1D9PV93</accession>
<gene>
    <name evidence="4" type="ORF">sscle_02g014050</name>
</gene>
<evidence type="ECO:0000313" key="4">
    <source>
        <dbReference type="EMBL" id="APA06635.1"/>
    </source>
</evidence>
<dbReference type="OMA" id="CKHIYWV"/>
<dbReference type="OrthoDB" id="5387895at2759"/>
<evidence type="ECO:0000259" key="3">
    <source>
        <dbReference type="PROSITE" id="PS50966"/>
    </source>
</evidence>
<evidence type="ECO:0000313" key="5">
    <source>
        <dbReference type="Proteomes" id="UP000177798"/>
    </source>
</evidence>
<name>A0A1D9PV93_SCLS1</name>